<dbReference type="Pfam" id="PF00550">
    <property type="entry name" value="PP-binding"/>
    <property type="match status" value="1"/>
</dbReference>
<dbReference type="InterPro" id="IPR020845">
    <property type="entry name" value="AMP-binding_CS"/>
</dbReference>
<dbReference type="NCBIfam" id="TIGR01746">
    <property type="entry name" value="Thioester-redct"/>
    <property type="match status" value="1"/>
</dbReference>
<evidence type="ECO:0000256" key="2">
    <source>
        <dbReference type="ARBA" id="ARBA00022553"/>
    </source>
</evidence>
<dbReference type="Gene3D" id="3.40.50.720">
    <property type="entry name" value="NAD(P)-binding Rossmann-like Domain"/>
    <property type="match status" value="1"/>
</dbReference>
<dbReference type="InterPro" id="IPR036736">
    <property type="entry name" value="ACP-like_sf"/>
</dbReference>
<keyword evidence="1" id="KW-0596">Phosphopantetheine</keyword>
<protein>
    <submittedName>
        <fullName evidence="4">Amino acid adenylation domain-containing protein/thioester reductase domain-containing protein</fullName>
    </submittedName>
    <submittedName>
        <fullName evidence="5">Non-ribosomal peptide synthetase</fullName>
    </submittedName>
</protein>
<sequence>MRRLTIGWCGTSKALGAIRPMLEQYGHVSGDEATDLWIEDGSLPLPDDAGGTTCISLRVGVGPSTDCGLPALQLRAYGHDRRLSAVLDIAEEPSGNGQRLRQHATNALVDWVALLVSGFSRDPESLSTSAIATEWSEHSLHGLEPLAFMHRFNRTTNPDLIQQAQVPLIERVQASLHLFADRPALNIAGHTVTYRQLHLQAMAIQQRLRPLMEALETPAVIGVCLEKNTELYASILAVLGSGAVYLPLGPDQPTQRHRAMLENAGAHVLLDAGQHPLREHFIALDVSTVEPHNANFASSLTHNRPCSDIPCMVLYTSGSTGQPKGVLLSQGNLAHFTAWFGSCMTQDERSRVLQFSPLGFDSSLIEIFPALIAGAELIVPNEEQRRDPVQLVELLRRQRVTHAFLPPALLNILPLDNPLGVTHLLTGGDACEPHVIERLAGQCQLHNLYGPTETTVLITHRTFAPDDNNRNVGRPIANSQVLILDDDLQPVDEQVMGELYIVGPGVSLGYVNAPPQANSPFVELLVPGGQTLRAYRSGDLAQWTAEGIVLGGRRDDQVKIRGFRVEPREIEQCLRNSRLYRELAVVIDQKSRICAFVAQPEPNATLAALQQHARQWLPDYMEPGFWVELPAMPHCNNGKVDRKELLALPFHSIFQATPRAARTPLQARLRDLWGELLGVPTSQLPIDESFFALGGHSILLSTLLLRVREQFGRSFALSHFIEAPTIRTLATLMEDGELPGSSSAEAVQDAQREWVINSLQECRSGNPHKVIVTGANSFVGIHIVEALLTAGATEVACLVRELPGNPAMARFTQALREYHLEHLDLSRIRVFPANINQPRLGLACDVYEALAADFGALVHNAARVNHVMDYASLARDNVDPIFECLRLCETHCKKVFNFVSTLSAASSIDTTGHVLEAPAATTLPLYIRNGYNLSKWVAERVLGRAVEQGAWVNIHRPGNISFNSRNGVCQPQKNRLMLMLKGSLQLGMLPRLDLNFDLMPVDFVARFIAFHCTRFQADRSVFNLHNPQPLSWERYLDAFSRAGHRFERVSAAHWQRALRTVSQDNAMFGVLGFYLDRLDEDIGDTLMIRHDNAQRGVQQMGEQYPKKDPALLSKGCNYLKAIGFL</sequence>
<dbReference type="EMBL" id="FNKM01000002">
    <property type="protein sequence ID" value="SDQ72139.1"/>
    <property type="molecule type" value="Genomic_DNA"/>
</dbReference>
<dbReference type="InterPro" id="IPR045851">
    <property type="entry name" value="AMP-bd_C_sf"/>
</dbReference>
<dbReference type="Gene3D" id="3.40.50.12780">
    <property type="entry name" value="N-terminal domain of ligase-like"/>
    <property type="match status" value="1"/>
</dbReference>
<keyword evidence="6" id="KW-1185">Reference proteome</keyword>
<dbReference type="GO" id="GO:0031177">
    <property type="term" value="F:phosphopantetheine binding"/>
    <property type="evidence" value="ECO:0007669"/>
    <property type="project" value="InterPro"/>
</dbReference>
<dbReference type="Gene3D" id="1.10.1200.10">
    <property type="entry name" value="ACP-like"/>
    <property type="match status" value="1"/>
</dbReference>
<dbReference type="InterPro" id="IPR000873">
    <property type="entry name" value="AMP-dep_synth/lig_dom"/>
</dbReference>
<evidence type="ECO:0000259" key="3">
    <source>
        <dbReference type="PROSITE" id="PS50075"/>
    </source>
</evidence>
<evidence type="ECO:0000313" key="5">
    <source>
        <dbReference type="EMBL" id="TWR59221.1"/>
    </source>
</evidence>
<dbReference type="Pfam" id="PF07993">
    <property type="entry name" value="NAD_binding_4"/>
    <property type="match status" value="1"/>
</dbReference>
<accession>A0A1H1D7H4</accession>
<dbReference type="AlphaFoldDB" id="A0A1H1D7H4"/>
<dbReference type="NCBIfam" id="TIGR01733">
    <property type="entry name" value="AA-adenyl-dom"/>
    <property type="match status" value="1"/>
</dbReference>
<keyword evidence="2" id="KW-0597">Phosphoprotein</keyword>
<dbReference type="InterPro" id="IPR013120">
    <property type="entry name" value="FAR_NAD-bd"/>
</dbReference>
<dbReference type="PANTHER" id="PTHR44845:SF6">
    <property type="entry name" value="BETA-ALANINE-ACTIVATING ENZYME"/>
    <property type="match status" value="1"/>
</dbReference>
<organism evidence="5 7">
    <name type="scientific">Pseudomonas grimontii</name>
    <dbReference type="NCBI Taxonomy" id="129847"/>
    <lineage>
        <taxon>Bacteria</taxon>
        <taxon>Pseudomonadati</taxon>
        <taxon>Pseudomonadota</taxon>
        <taxon>Gammaproteobacteria</taxon>
        <taxon>Pseudomonadales</taxon>
        <taxon>Pseudomonadaceae</taxon>
        <taxon>Pseudomonas</taxon>
    </lineage>
</organism>
<dbReference type="Pfam" id="PF00501">
    <property type="entry name" value="AMP-binding"/>
    <property type="match status" value="1"/>
</dbReference>
<reference evidence="5 7" key="2">
    <citation type="submission" date="2019-06" db="EMBL/GenBank/DDBJ databases">
        <title>Pseudomonas bimorpha sp. nov. isolated from bovine raw milk and skim milk concentrate.</title>
        <authorList>
            <person name="Hofmann K."/>
            <person name="Huptas C."/>
            <person name="Doll E."/>
            <person name="Scherer S."/>
            <person name="Wenning M."/>
        </authorList>
    </citation>
    <scope>NUCLEOTIDE SEQUENCE [LARGE SCALE GENOMIC DNA]</scope>
    <source>
        <strain evidence="5 7">DSM 17515</strain>
    </source>
</reference>
<dbReference type="EMBL" id="VFES01000025">
    <property type="protein sequence ID" value="TWR59221.1"/>
    <property type="molecule type" value="Genomic_DNA"/>
</dbReference>
<evidence type="ECO:0000313" key="4">
    <source>
        <dbReference type="EMBL" id="SDQ72139.1"/>
    </source>
</evidence>
<dbReference type="RefSeq" id="WP_090401231.1">
    <property type="nucleotide sequence ID" value="NZ_FNKM01000002.1"/>
</dbReference>
<reference evidence="4 6" key="1">
    <citation type="submission" date="2016-10" db="EMBL/GenBank/DDBJ databases">
        <authorList>
            <person name="Varghese N."/>
            <person name="Submissions S."/>
        </authorList>
    </citation>
    <scope>NUCLEOTIDE SEQUENCE [LARGE SCALE GENOMIC DNA]</scope>
    <source>
        <strain evidence="4 6">BS2976</strain>
    </source>
</reference>
<dbReference type="CDD" id="cd05235">
    <property type="entry name" value="SDR_e1"/>
    <property type="match status" value="1"/>
</dbReference>
<dbReference type="PROSITE" id="PS50075">
    <property type="entry name" value="CARRIER"/>
    <property type="match status" value="1"/>
</dbReference>
<dbReference type="Proteomes" id="UP000198740">
    <property type="component" value="Unassembled WGS sequence"/>
</dbReference>
<dbReference type="SUPFAM" id="SSF56801">
    <property type="entry name" value="Acetyl-CoA synthetase-like"/>
    <property type="match status" value="1"/>
</dbReference>
<dbReference type="InterPro" id="IPR020806">
    <property type="entry name" value="PKS_PP-bd"/>
</dbReference>
<comment type="caution">
    <text evidence="5">The sequence shown here is derived from an EMBL/GenBank/DDBJ whole genome shotgun (WGS) entry which is preliminary data.</text>
</comment>
<evidence type="ECO:0000313" key="7">
    <source>
        <dbReference type="Proteomes" id="UP000317267"/>
    </source>
</evidence>
<dbReference type="Gene3D" id="3.30.300.30">
    <property type="match status" value="1"/>
</dbReference>
<dbReference type="SUPFAM" id="SSF51735">
    <property type="entry name" value="NAD(P)-binding Rossmann-fold domains"/>
    <property type="match status" value="1"/>
</dbReference>
<dbReference type="InterPro" id="IPR010080">
    <property type="entry name" value="Thioester_reductase-like_dom"/>
</dbReference>
<dbReference type="InterPro" id="IPR036291">
    <property type="entry name" value="NAD(P)-bd_dom_sf"/>
</dbReference>
<evidence type="ECO:0000313" key="6">
    <source>
        <dbReference type="Proteomes" id="UP000198740"/>
    </source>
</evidence>
<name>A0A1H1D7H4_9PSED</name>
<dbReference type="OrthoDB" id="9757559at2"/>
<dbReference type="InterPro" id="IPR010071">
    <property type="entry name" value="AA_adenyl_dom"/>
</dbReference>
<dbReference type="CDD" id="cd05930">
    <property type="entry name" value="A_NRPS"/>
    <property type="match status" value="1"/>
</dbReference>
<dbReference type="Proteomes" id="UP000317267">
    <property type="component" value="Unassembled WGS sequence"/>
</dbReference>
<dbReference type="PROSITE" id="PS00455">
    <property type="entry name" value="AMP_BINDING"/>
    <property type="match status" value="1"/>
</dbReference>
<dbReference type="PANTHER" id="PTHR44845">
    <property type="entry name" value="CARRIER DOMAIN-CONTAINING PROTEIN"/>
    <property type="match status" value="1"/>
</dbReference>
<proteinExistence type="predicted"/>
<evidence type="ECO:0000256" key="1">
    <source>
        <dbReference type="ARBA" id="ARBA00022450"/>
    </source>
</evidence>
<dbReference type="SUPFAM" id="SSF47336">
    <property type="entry name" value="ACP-like"/>
    <property type="match status" value="1"/>
</dbReference>
<feature type="domain" description="Carrier" evidence="3">
    <location>
        <begin position="660"/>
        <end position="737"/>
    </location>
</feature>
<dbReference type="SMART" id="SM00823">
    <property type="entry name" value="PKS_PP"/>
    <property type="match status" value="1"/>
</dbReference>
<dbReference type="InterPro" id="IPR009081">
    <property type="entry name" value="PP-bd_ACP"/>
</dbReference>
<dbReference type="InterPro" id="IPR042099">
    <property type="entry name" value="ANL_N_sf"/>
</dbReference>
<gene>
    <name evidence="5" type="ORF">FIV39_28180</name>
    <name evidence="4" type="ORF">SAMN04490186_1670</name>
</gene>